<dbReference type="Proteomes" id="UP001320119">
    <property type="component" value="Chromosome"/>
</dbReference>
<dbReference type="AlphaFoldDB" id="A0AAN2BIH0"/>
<dbReference type="PANTHER" id="PTHR12303:SF13">
    <property type="match status" value="1"/>
</dbReference>
<dbReference type="SUPFAM" id="SSF53335">
    <property type="entry name" value="S-adenosyl-L-methionine-dependent methyltransferases"/>
    <property type="match status" value="1"/>
</dbReference>
<name>A0AAN2BIH0_9GAMM</name>
<keyword evidence="2" id="KW-1185">Reference proteome</keyword>
<dbReference type="InterPro" id="IPR012901">
    <property type="entry name" value="CARME"/>
</dbReference>
<evidence type="ECO:0000313" key="1">
    <source>
        <dbReference type="EMBL" id="BCD95854.1"/>
    </source>
</evidence>
<reference evidence="1 2" key="1">
    <citation type="journal article" date="2022" name="IScience">
        <title>An ultrasensitive nanofiber-based assay for enzymatic hydrolysis and deep-sea microbial degradation of cellulose.</title>
        <authorList>
            <person name="Tsudome M."/>
            <person name="Tachioka M."/>
            <person name="Miyazaki M."/>
            <person name="Uchimura K."/>
            <person name="Tsuda M."/>
            <person name="Takaki Y."/>
            <person name="Deguchi S."/>
        </authorList>
    </citation>
    <scope>NUCLEOTIDE SEQUENCE [LARGE SCALE GENOMIC DNA]</scope>
    <source>
        <strain evidence="1 2">GE09</strain>
    </source>
</reference>
<dbReference type="InterPro" id="IPR029063">
    <property type="entry name" value="SAM-dependent_MTases_sf"/>
</dbReference>
<dbReference type="EMBL" id="AP023086">
    <property type="protein sequence ID" value="BCD95854.1"/>
    <property type="molecule type" value="Genomic_DNA"/>
</dbReference>
<dbReference type="KEGG" id="marq:MARGE09_P0053"/>
<dbReference type="Gene3D" id="3.40.50.150">
    <property type="entry name" value="Vaccinia Virus protein VP39"/>
    <property type="match status" value="1"/>
</dbReference>
<dbReference type="SMART" id="SM01296">
    <property type="entry name" value="N2227"/>
    <property type="match status" value="1"/>
</dbReference>
<proteinExistence type="predicted"/>
<dbReference type="RefSeq" id="WP_236985320.1">
    <property type="nucleotide sequence ID" value="NZ_AP023086.1"/>
</dbReference>
<protein>
    <submittedName>
        <fullName evidence="1">Uncharacterized protein</fullName>
    </submittedName>
</protein>
<gene>
    <name evidence="1" type="ORF">MARGE09_P0053</name>
</gene>
<dbReference type="Pfam" id="PF07942">
    <property type="entry name" value="CARME"/>
    <property type="match status" value="1"/>
</dbReference>
<dbReference type="PANTHER" id="PTHR12303">
    <property type="entry name" value="CARNOSINE N-METHYLTRANSFERASE"/>
    <property type="match status" value="1"/>
</dbReference>
<organism evidence="1 2">
    <name type="scientific">Marinagarivorans cellulosilyticus</name>
    <dbReference type="NCBI Taxonomy" id="2721545"/>
    <lineage>
        <taxon>Bacteria</taxon>
        <taxon>Pseudomonadati</taxon>
        <taxon>Pseudomonadota</taxon>
        <taxon>Gammaproteobacteria</taxon>
        <taxon>Cellvibrionales</taxon>
        <taxon>Cellvibrionaceae</taxon>
        <taxon>Marinagarivorans</taxon>
    </lineage>
</organism>
<evidence type="ECO:0000313" key="2">
    <source>
        <dbReference type="Proteomes" id="UP001320119"/>
    </source>
</evidence>
<sequence>MLRQPPHHLLACPTCQADTNNGFTPEQQNCTACGQQFFDLQGMPCWFDVGLAQQQLWESLYALAIKSGQNNLERNRQRNLSDMLPSSVKRIHNMDAVNNSIVEAMDVLLNDMGLNKTVHPEFANYDPSRMLQYFELLLRDWAWDGAQHQAESENARELERISAAHKAIDKPLGDTWVIGAGAGRLSADIHHHLKPSHTIALDTNPVLISCAHRLVAQQKPWQLPEIHPGPQLGIPLTKVWPMNAPSYTNMDTWYAVAGNAWRPPLKQHSFDTLITPWFMDVNGREVRDLIGQVQKYLKPGGVWINTGPLLYGPDITDMHRYSHEEIIELLEVAGFEVIYQNKVQSPYLDTPLSEEKRIEQIWTFAAVAPSEFPPTYADINPPAWIVLPHLPIPTNQTFNTHGNPVLEHLVAQVNGTTCINDIADIMRPNLGEDKNPLEVVRGAFLEYLLK</sequence>
<dbReference type="GO" id="GO:0008757">
    <property type="term" value="F:S-adenosylmethionine-dependent methyltransferase activity"/>
    <property type="evidence" value="ECO:0007669"/>
    <property type="project" value="InterPro"/>
</dbReference>
<accession>A0AAN2BIH0</accession>